<keyword evidence="1" id="KW-1133">Transmembrane helix</keyword>
<dbReference type="PATRIC" id="fig|1121939.11.peg.1142"/>
<dbReference type="eggNOG" id="COG3706">
    <property type="taxonomic scope" value="Bacteria"/>
</dbReference>
<keyword evidence="1" id="KW-0812">Transmembrane</keyword>
<evidence type="ECO:0000259" key="2">
    <source>
        <dbReference type="Pfam" id="PF00990"/>
    </source>
</evidence>
<proteinExistence type="predicted"/>
<feature type="transmembrane region" description="Helical" evidence="1">
    <location>
        <begin position="64"/>
        <end position="82"/>
    </location>
</feature>
<feature type="transmembrane region" description="Helical" evidence="1">
    <location>
        <begin position="12"/>
        <end position="32"/>
    </location>
</feature>
<keyword evidence="4" id="KW-1185">Reference proteome</keyword>
<keyword evidence="1" id="KW-0472">Membrane</keyword>
<dbReference type="Gene3D" id="3.30.70.270">
    <property type="match status" value="1"/>
</dbReference>
<feature type="domain" description="GGDEF" evidence="2">
    <location>
        <begin position="169"/>
        <end position="270"/>
    </location>
</feature>
<accession>S2KNN0</accession>
<dbReference type="InterPro" id="IPR043128">
    <property type="entry name" value="Rev_trsase/Diguanyl_cyclase"/>
</dbReference>
<dbReference type="EMBL" id="ASTJ01000012">
    <property type="protein sequence ID" value="EPC03520.1"/>
    <property type="molecule type" value="Genomic_DNA"/>
</dbReference>
<dbReference type="Proteomes" id="UP000014463">
    <property type="component" value="Unassembled WGS sequence"/>
</dbReference>
<protein>
    <recommendedName>
        <fullName evidence="2">GGDEF domain-containing protein</fullName>
    </recommendedName>
</protein>
<dbReference type="Pfam" id="PF00990">
    <property type="entry name" value="GGDEF"/>
    <property type="match status" value="1"/>
</dbReference>
<dbReference type="AlphaFoldDB" id="S2KNN0"/>
<evidence type="ECO:0000313" key="4">
    <source>
        <dbReference type="Proteomes" id="UP000014463"/>
    </source>
</evidence>
<evidence type="ECO:0000256" key="1">
    <source>
        <dbReference type="SAM" id="Phobius"/>
    </source>
</evidence>
<gene>
    <name evidence="3" type="ORF">L861_18455</name>
</gene>
<sequence length="313" mass="34723">MHDEKPWPSRLFALIYVMGVLLMVGNAAWHYLMGDFLRILLPAVLALLLLGATLLHLTDPRYQRPSAYLVLISSFLLLAVELDQTSEAIILWIGLPPLLALLLLPPSSALLLNLLLAPLWLVLPVDGQVTYDMAFTYLAIIILGALAPLEQRRQQALLEATDPMDSECQALNASAIHELLDSEFARATLLQRRLSVLAIHLPQLEMAHEQFGARLRLELLQRFCSVAHHTCRAHDSLGRAQTSLFWLLLPDTGETGALMVRNRLISALDATVLAETGAIASRIAVCSPHPSETWTTFEQRLQIKGQALMESTH</sequence>
<reference evidence="3 4" key="1">
    <citation type="journal article" date="2013" name="Genome Announc.">
        <title>Draft genome sequence of the moderately halophilic gammaproteobacterium Halomonas anticariensis FP35.</title>
        <authorList>
            <person name="Tahrioui A."/>
            <person name="Quesada E."/>
            <person name="Llamas I."/>
        </authorList>
    </citation>
    <scope>NUCLEOTIDE SEQUENCE [LARGE SCALE GENOMIC DNA]</scope>
    <source>
        <strain evidence="4">DSM 16096 / CECT 5854 / LMG 22089 / FP35</strain>
    </source>
</reference>
<comment type="caution">
    <text evidence="3">The sequence shown here is derived from an EMBL/GenBank/DDBJ whole genome shotgun (WGS) entry which is preliminary data.</text>
</comment>
<evidence type="ECO:0000313" key="3">
    <source>
        <dbReference type="EMBL" id="EPC03520.1"/>
    </source>
</evidence>
<feature type="transmembrane region" description="Helical" evidence="1">
    <location>
        <begin position="129"/>
        <end position="149"/>
    </location>
</feature>
<name>S2KNN0_LITA3</name>
<dbReference type="InterPro" id="IPR029787">
    <property type="entry name" value="Nucleotide_cyclase"/>
</dbReference>
<dbReference type="InterPro" id="IPR000160">
    <property type="entry name" value="GGDEF_dom"/>
</dbReference>
<organism evidence="3 4">
    <name type="scientific">Litchfieldella anticariensis (strain DSM 16096 / CECT 5854 / CIP 108499 / LMG 22089 / FP35)</name>
    <name type="common">Halomonas anticariensis</name>
    <dbReference type="NCBI Taxonomy" id="1121939"/>
    <lineage>
        <taxon>Bacteria</taxon>
        <taxon>Pseudomonadati</taxon>
        <taxon>Pseudomonadota</taxon>
        <taxon>Gammaproteobacteria</taxon>
        <taxon>Oceanospirillales</taxon>
        <taxon>Halomonadaceae</taxon>
        <taxon>Litchfieldella</taxon>
    </lineage>
</organism>
<dbReference type="STRING" id="1121939.L861_18455"/>
<dbReference type="OrthoDB" id="6181977at2"/>
<feature type="transmembrane region" description="Helical" evidence="1">
    <location>
        <begin position="89"/>
        <end position="117"/>
    </location>
</feature>
<dbReference type="RefSeq" id="WP_016415638.1">
    <property type="nucleotide sequence ID" value="NZ_AUAB01000016.1"/>
</dbReference>
<dbReference type="SUPFAM" id="SSF55073">
    <property type="entry name" value="Nucleotide cyclase"/>
    <property type="match status" value="1"/>
</dbReference>
<feature type="transmembrane region" description="Helical" evidence="1">
    <location>
        <begin position="39"/>
        <end position="58"/>
    </location>
</feature>